<dbReference type="InterPro" id="IPR037185">
    <property type="entry name" value="EmrE-like"/>
</dbReference>
<organism evidence="14 15">
    <name type="scientific">Desulforamulus aquiferis</name>
    <dbReference type="NCBI Taxonomy" id="1397668"/>
    <lineage>
        <taxon>Bacteria</taxon>
        <taxon>Bacillati</taxon>
        <taxon>Bacillota</taxon>
        <taxon>Clostridia</taxon>
        <taxon>Eubacteriales</taxon>
        <taxon>Peptococcaceae</taxon>
        <taxon>Desulforamulus</taxon>
    </lineage>
</organism>
<comment type="subcellular location">
    <subcellularLocation>
        <location evidence="1">Cell membrane</location>
        <topology evidence="1">Multi-pass membrane protein</topology>
    </subcellularLocation>
</comment>
<feature type="transmembrane region" description="Helical" evidence="12">
    <location>
        <begin position="60"/>
        <end position="78"/>
    </location>
</feature>
<dbReference type="PANTHER" id="PTHR30561">
    <property type="entry name" value="SMR FAMILY PROTON-DEPENDENT DRUG EFFLUX TRANSPORTER SUGE"/>
    <property type="match status" value="1"/>
</dbReference>
<evidence type="ECO:0000256" key="10">
    <source>
        <dbReference type="ARBA" id="ARBA00023098"/>
    </source>
</evidence>
<evidence type="ECO:0000256" key="8">
    <source>
        <dbReference type="ARBA" id="ARBA00022985"/>
    </source>
</evidence>
<keyword evidence="10" id="KW-0443">Lipid metabolism</keyword>
<keyword evidence="15" id="KW-1185">Reference proteome</keyword>
<evidence type="ECO:0000256" key="11">
    <source>
        <dbReference type="ARBA" id="ARBA00023136"/>
    </source>
</evidence>
<dbReference type="InterPro" id="IPR000620">
    <property type="entry name" value="EamA_dom"/>
</dbReference>
<evidence type="ECO:0000259" key="13">
    <source>
        <dbReference type="Pfam" id="PF00892"/>
    </source>
</evidence>
<dbReference type="EMBL" id="JARPTC010000007">
    <property type="protein sequence ID" value="MDO7786689.1"/>
    <property type="molecule type" value="Genomic_DNA"/>
</dbReference>
<keyword evidence="9 12" id="KW-1133">Transmembrane helix</keyword>
<gene>
    <name evidence="14" type="ORF">P6N53_05560</name>
</gene>
<keyword evidence="11 12" id="KW-0472">Membrane</keyword>
<feature type="transmembrane region" description="Helical" evidence="12">
    <location>
        <begin position="6"/>
        <end position="27"/>
    </location>
</feature>
<dbReference type="Proteomes" id="UP001172911">
    <property type="component" value="Unassembled WGS sequence"/>
</dbReference>
<dbReference type="GO" id="GO:0009103">
    <property type="term" value="P:lipopolysaccharide biosynthetic process"/>
    <property type="evidence" value="ECO:0007669"/>
    <property type="project" value="UniProtKB-KW"/>
</dbReference>
<keyword evidence="8" id="KW-0448">Lipopolysaccharide biosynthesis</keyword>
<name>A0AAW7ZBZ8_9FIRM</name>
<keyword evidence="5" id="KW-0997">Cell inner membrane</keyword>
<reference evidence="14" key="1">
    <citation type="journal article" date="2023" name="J. Hazard. Mater.">
        <title>Anaerobic biodegradation of pyrene and benzo[a]pyrene by a new sulfate-reducing Desulforamulus aquiferis strain DSA.</title>
        <authorList>
            <person name="Zhang Z."/>
            <person name="Sun J."/>
            <person name="Gong X."/>
            <person name="Wang C."/>
            <person name="Wang H."/>
        </authorList>
    </citation>
    <scope>NUCLEOTIDE SEQUENCE</scope>
    <source>
        <strain evidence="14">DSA</strain>
    </source>
</reference>
<dbReference type="Gene3D" id="1.10.3730.20">
    <property type="match status" value="1"/>
</dbReference>
<evidence type="ECO:0000256" key="6">
    <source>
        <dbReference type="ARBA" id="ARBA00022556"/>
    </source>
</evidence>
<evidence type="ECO:0000256" key="7">
    <source>
        <dbReference type="ARBA" id="ARBA00022692"/>
    </source>
</evidence>
<keyword evidence="4" id="KW-0444">Lipid biosynthesis</keyword>
<dbReference type="SUPFAM" id="SSF103481">
    <property type="entry name" value="Multidrug resistance efflux transporter EmrE"/>
    <property type="match status" value="1"/>
</dbReference>
<dbReference type="GO" id="GO:0005886">
    <property type="term" value="C:plasma membrane"/>
    <property type="evidence" value="ECO:0007669"/>
    <property type="project" value="UniProtKB-SubCell"/>
</dbReference>
<evidence type="ECO:0000256" key="2">
    <source>
        <dbReference type="ARBA" id="ARBA00007362"/>
    </source>
</evidence>
<evidence type="ECO:0000313" key="14">
    <source>
        <dbReference type="EMBL" id="MDO7786689.1"/>
    </source>
</evidence>
<protein>
    <submittedName>
        <fullName evidence="14">EamA family transporter</fullName>
    </submittedName>
</protein>
<dbReference type="AlphaFoldDB" id="A0AAW7ZBZ8"/>
<dbReference type="InterPro" id="IPR000390">
    <property type="entry name" value="Small_drug/metabolite_transptr"/>
</dbReference>
<evidence type="ECO:0000256" key="4">
    <source>
        <dbReference type="ARBA" id="ARBA00022516"/>
    </source>
</evidence>
<sequence length="79" mass="8725">MRAFTNPWVLGGTFMYATSLVTWLKVLSTMELSLAYPMVSLGYVLVMVLSFLFLGETFTIHKLLGVAAVITGVMLIGYK</sequence>
<keyword evidence="7 12" id="KW-0812">Transmembrane</keyword>
<evidence type="ECO:0000256" key="3">
    <source>
        <dbReference type="ARBA" id="ARBA00022475"/>
    </source>
</evidence>
<dbReference type="PANTHER" id="PTHR30561:SF9">
    <property type="entry name" value="4-AMINO-4-DEOXY-L-ARABINOSE-PHOSPHOUNDECAPRENOL FLIPPASE SUBUNIT ARNF-RELATED"/>
    <property type="match status" value="1"/>
</dbReference>
<feature type="transmembrane region" description="Helical" evidence="12">
    <location>
        <begin position="34"/>
        <end position="54"/>
    </location>
</feature>
<accession>A0AAW7ZBZ8</accession>
<dbReference type="GO" id="GO:0022857">
    <property type="term" value="F:transmembrane transporter activity"/>
    <property type="evidence" value="ECO:0007669"/>
    <property type="project" value="InterPro"/>
</dbReference>
<evidence type="ECO:0000256" key="9">
    <source>
        <dbReference type="ARBA" id="ARBA00022989"/>
    </source>
</evidence>
<feature type="domain" description="EamA" evidence="13">
    <location>
        <begin position="12"/>
        <end position="77"/>
    </location>
</feature>
<evidence type="ECO:0000256" key="1">
    <source>
        <dbReference type="ARBA" id="ARBA00004651"/>
    </source>
</evidence>
<proteinExistence type="inferred from homology"/>
<keyword evidence="3" id="KW-1003">Cell membrane</keyword>
<dbReference type="Pfam" id="PF00892">
    <property type="entry name" value="EamA"/>
    <property type="match status" value="1"/>
</dbReference>
<comment type="similarity">
    <text evidence="2">Belongs to the EamA transporter family.</text>
</comment>
<evidence type="ECO:0000313" key="15">
    <source>
        <dbReference type="Proteomes" id="UP001172911"/>
    </source>
</evidence>
<comment type="caution">
    <text evidence="14">The sequence shown here is derived from an EMBL/GenBank/DDBJ whole genome shotgun (WGS) entry which is preliminary data.</text>
</comment>
<keyword evidence="6" id="KW-0441">Lipid A biosynthesis</keyword>
<evidence type="ECO:0000256" key="5">
    <source>
        <dbReference type="ARBA" id="ARBA00022519"/>
    </source>
</evidence>
<reference evidence="14" key="2">
    <citation type="submission" date="2023-03" db="EMBL/GenBank/DDBJ databases">
        <authorList>
            <person name="Zhang Z."/>
        </authorList>
    </citation>
    <scope>NUCLEOTIDE SEQUENCE</scope>
    <source>
        <strain evidence="14">DSA</strain>
    </source>
</reference>
<evidence type="ECO:0000256" key="12">
    <source>
        <dbReference type="SAM" id="Phobius"/>
    </source>
</evidence>